<evidence type="ECO:0000313" key="4">
    <source>
        <dbReference type="Proteomes" id="UP001054945"/>
    </source>
</evidence>
<feature type="transmembrane region" description="Helical" evidence="2">
    <location>
        <begin position="57"/>
        <end position="76"/>
    </location>
</feature>
<evidence type="ECO:0008006" key="5">
    <source>
        <dbReference type="Google" id="ProtNLM"/>
    </source>
</evidence>
<evidence type="ECO:0000256" key="1">
    <source>
        <dbReference type="SAM" id="MobiDB-lite"/>
    </source>
</evidence>
<sequence length="104" mass="11761">MFIPKLLSLSFCLQETKELVFPLGKRGKESGKKKNRKRKNGESRVNKRTELNSCGPLYIILLFFVCVFVFVHQSFISSSLTALSFDPVHRSGTGHKVPDGLYVL</sequence>
<evidence type="ECO:0000256" key="2">
    <source>
        <dbReference type="SAM" id="Phobius"/>
    </source>
</evidence>
<reference evidence="3 4" key="1">
    <citation type="submission" date="2021-06" db="EMBL/GenBank/DDBJ databases">
        <title>Caerostris extrusa draft genome.</title>
        <authorList>
            <person name="Kono N."/>
            <person name="Arakawa K."/>
        </authorList>
    </citation>
    <scope>NUCLEOTIDE SEQUENCE [LARGE SCALE GENOMIC DNA]</scope>
</reference>
<comment type="caution">
    <text evidence="3">The sequence shown here is derived from an EMBL/GenBank/DDBJ whole genome shotgun (WGS) entry which is preliminary data.</text>
</comment>
<dbReference type="Proteomes" id="UP001054945">
    <property type="component" value="Unassembled WGS sequence"/>
</dbReference>
<keyword evidence="2" id="KW-1133">Transmembrane helix</keyword>
<feature type="region of interest" description="Disordered" evidence="1">
    <location>
        <begin position="26"/>
        <end position="46"/>
    </location>
</feature>
<name>A0AAV4SYL8_CAEEX</name>
<keyword evidence="2" id="KW-0472">Membrane</keyword>
<dbReference type="AlphaFoldDB" id="A0AAV4SYL8"/>
<protein>
    <recommendedName>
        <fullName evidence="5">Transmembrane protein</fullName>
    </recommendedName>
</protein>
<dbReference type="EMBL" id="BPLR01010380">
    <property type="protein sequence ID" value="GIY38944.1"/>
    <property type="molecule type" value="Genomic_DNA"/>
</dbReference>
<accession>A0AAV4SYL8</accession>
<organism evidence="3 4">
    <name type="scientific">Caerostris extrusa</name>
    <name type="common">Bark spider</name>
    <name type="synonym">Caerostris bankana</name>
    <dbReference type="NCBI Taxonomy" id="172846"/>
    <lineage>
        <taxon>Eukaryota</taxon>
        <taxon>Metazoa</taxon>
        <taxon>Ecdysozoa</taxon>
        <taxon>Arthropoda</taxon>
        <taxon>Chelicerata</taxon>
        <taxon>Arachnida</taxon>
        <taxon>Araneae</taxon>
        <taxon>Araneomorphae</taxon>
        <taxon>Entelegynae</taxon>
        <taxon>Araneoidea</taxon>
        <taxon>Araneidae</taxon>
        <taxon>Caerostris</taxon>
    </lineage>
</organism>
<evidence type="ECO:0000313" key="3">
    <source>
        <dbReference type="EMBL" id="GIY38944.1"/>
    </source>
</evidence>
<gene>
    <name evidence="3" type="ORF">CEXT_807481</name>
</gene>
<keyword evidence="2" id="KW-0812">Transmembrane</keyword>
<proteinExistence type="predicted"/>
<keyword evidence="4" id="KW-1185">Reference proteome</keyword>